<sequence>MEKRGLGSRRGAAMKLAIVAILFGGVVVAGIVGFRMLMLTPVLFQFEIGPENAEYQLRINETDAVSGQGPMTLELAEGVNRVEVVAPGFEKYVREFEVSSEGEKSLEITLRPLPGYLMVETVDVESGAALEGIVVNIDGKEIGATPLRSHRIDPGVYTITLGNTGSYVGVRSETEVTVKGGGADQELKLEMIRNAADITFRVEPRGANISDLNRGGRSLGVVATGEKTISFDLEQNPIPRIRFELENYQPYAWSAPLVPGQTRTFDIKLSPKPAVLHFTSEPSGANIYIDGQLLGKTPIRGIEIEPQKDVSVVVSKSGYEDKSRIMGGMMPNQSRSINVTLVSKMGELKITSDIEAAVMVDGEFVGFTPVQGEYLAGTRSVVLKAAGQGEKQFTVELGAGNTYPLHHDFVKTPAQAVVEKEREVRLPPKLELVDGLEFILIEPGTFPFGEPGNTKEVTISNAFYVSTTEVPSFVFESITGIRRGELDKQGFNLNKSDYPAVRVSWNDAAFFCNELNKALGFGEVYRQVGSNYTTTEEAFSRGVRLQTEAEYEYLMRIDDRGSPRSFAWGDEWPPPKFTDNFADKTGKRYEVEYPISGYDDGNAFSAQVASFRSHPDGVYNLSGNVREWCHDGYERSFWRYAGSEDPSNFAEVEMRVVKGGSYMTGLKKELMVSYRQGEPKDAKEDDLGFRVVLPSQAYINLVKSK</sequence>
<dbReference type="Pfam" id="PF08308">
    <property type="entry name" value="PEGA"/>
    <property type="match status" value="2"/>
</dbReference>
<dbReference type="InterPro" id="IPR016187">
    <property type="entry name" value="CTDL_fold"/>
</dbReference>
<dbReference type="RefSeq" id="WP_234033417.1">
    <property type="nucleotide sequence ID" value="NZ_JAENIL010000025.1"/>
</dbReference>
<dbReference type="InterPro" id="IPR051043">
    <property type="entry name" value="Sulfatase_Mod_Factor_Kinase"/>
</dbReference>
<evidence type="ECO:0000259" key="3">
    <source>
        <dbReference type="Pfam" id="PF08308"/>
    </source>
</evidence>
<name>A0A934RWW4_9BACT</name>
<dbReference type="InterPro" id="IPR005532">
    <property type="entry name" value="SUMF_dom"/>
</dbReference>
<evidence type="ECO:0000256" key="1">
    <source>
        <dbReference type="SAM" id="Phobius"/>
    </source>
</evidence>
<gene>
    <name evidence="4" type="ORF">JIN87_14100</name>
</gene>
<dbReference type="PANTHER" id="PTHR23150">
    <property type="entry name" value="SULFATASE MODIFYING FACTOR 1, 2"/>
    <property type="match status" value="1"/>
</dbReference>
<dbReference type="InterPro" id="IPR013229">
    <property type="entry name" value="PEGA"/>
</dbReference>
<dbReference type="Gene3D" id="3.90.1580.10">
    <property type="entry name" value="paralog of FGE (formylglycine-generating enzyme)"/>
    <property type="match status" value="1"/>
</dbReference>
<feature type="transmembrane region" description="Helical" evidence="1">
    <location>
        <begin position="12"/>
        <end position="38"/>
    </location>
</feature>
<proteinExistence type="predicted"/>
<keyword evidence="5" id="KW-1185">Reference proteome</keyword>
<evidence type="ECO:0000259" key="2">
    <source>
        <dbReference type="Pfam" id="PF03781"/>
    </source>
</evidence>
<dbReference type="EMBL" id="JAENIL010000025">
    <property type="protein sequence ID" value="MBK1878006.1"/>
    <property type="molecule type" value="Genomic_DNA"/>
</dbReference>
<feature type="domain" description="PEGA" evidence="3">
    <location>
        <begin position="346"/>
        <end position="411"/>
    </location>
</feature>
<dbReference type="InterPro" id="IPR042095">
    <property type="entry name" value="SUMF_sf"/>
</dbReference>
<evidence type="ECO:0000313" key="5">
    <source>
        <dbReference type="Proteomes" id="UP000617628"/>
    </source>
</evidence>
<dbReference type="AlphaFoldDB" id="A0A934RWW4"/>
<keyword evidence="1" id="KW-0472">Membrane</keyword>
<dbReference type="Pfam" id="PF03781">
    <property type="entry name" value="FGE-sulfatase"/>
    <property type="match status" value="1"/>
</dbReference>
<keyword evidence="1" id="KW-1133">Transmembrane helix</keyword>
<keyword evidence="1" id="KW-0812">Transmembrane</keyword>
<dbReference type="PANTHER" id="PTHR23150:SF19">
    <property type="entry name" value="FORMYLGLYCINE-GENERATING ENZYME"/>
    <property type="match status" value="1"/>
</dbReference>
<feature type="domain" description="PEGA" evidence="3">
    <location>
        <begin position="277"/>
        <end position="341"/>
    </location>
</feature>
<reference evidence="4" key="1">
    <citation type="submission" date="2021-01" db="EMBL/GenBank/DDBJ databases">
        <title>Modified the classification status of verrucomicrobia.</title>
        <authorList>
            <person name="Feng X."/>
        </authorList>
    </citation>
    <scope>NUCLEOTIDE SEQUENCE</scope>
    <source>
        <strain evidence="4">KCTC 13126</strain>
    </source>
</reference>
<evidence type="ECO:0000313" key="4">
    <source>
        <dbReference type="EMBL" id="MBK1878006.1"/>
    </source>
</evidence>
<dbReference type="GO" id="GO:0120147">
    <property type="term" value="F:formylglycine-generating oxidase activity"/>
    <property type="evidence" value="ECO:0007669"/>
    <property type="project" value="TreeGrafter"/>
</dbReference>
<organism evidence="4 5">
    <name type="scientific">Pelagicoccus mobilis</name>
    <dbReference type="NCBI Taxonomy" id="415221"/>
    <lineage>
        <taxon>Bacteria</taxon>
        <taxon>Pseudomonadati</taxon>
        <taxon>Verrucomicrobiota</taxon>
        <taxon>Opitutia</taxon>
        <taxon>Puniceicoccales</taxon>
        <taxon>Pelagicoccaceae</taxon>
        <taxon>Pelagicoccus</taxon>
    </lineage>
</organism>
<dbReference type="SUPFAM" id="SSF56436">
    <property type="entry name" value="C-type lectin-like"/>
    <property type="match status" value="1"/>
</dbReference>
<feature type="domain" description="Sulfatase-modifying factor enzyme-like" evidence="2">
    <location>
        <begin position="493"/>
        <end position="692"/>
    </location>
</feature>
<protein>
    <submittedName>
        <fullName evidence="4">PEGA domain-containing protein</fullName>
    </submittedName>
</protein>
<dbReference type="Proteomes" id="UP000617628">
    <property type="component" value="Unassembled WGS sequence"/>
</dbReference>
<comment type="caution">
    <text evidence="4">The sequence shown here is derived from an EMBL/GenBank/DDBJ whole genome shotgun (WGS) entry which is preliminary data.</text>
</comment>
<accession>A0A934RWW4</accession>